<name>A0AAQ3PJA6_VIGMU</name>
<gene>
    <name evidence="1" type="ORF">V8G54_004979</name>
</gene>
<organism evidence="1 2">
    <name type="scientific">Vigna mungo</name>
    <name type="common">Black gram</name>
    <name type="synonym">Phaseolus mungo</name>
    <dbReference type="NCBI Taxonomy" id="3915"/>
    <lineage>
        <taxon>Eukaryota</taxon>
        <taxon>Viridiplantae</taxon>
        <taxon>Streptophyta</taxon>
        <taxon>Embryophyta</taxon>
        <taxon>Tracheophyta</taxon>
        <taxon>Spermatophyta</taxon>
        <taxon>Magnoliopsida</taxon>
        <taxon>eudicotyledons</taxon>
        <taxon>Gunneridae</taxon>
        <taxon>Pentapetalae</taxon>
        <taxon>rosids</taxon>
        <taxon>fabids</taxon>
        <taxon>Fabales</taxon>
        <taxon>Fabaceae</taxon>
        <taxon>Papilionoideae</taxon>
        <taxon>50 kb inversion clade</taxon>
        <taxon>NPAAA clade</taxon>
        <taxon>indigoferoid/millettioid clade</taxon>
        <taxon>Phaseoleae</taxon>
        <taxon>Vigna</taxon>
    </lineage>
</organism>
<keyword evidence="2" id="KW-1185">Reference proteome</keyword>
<evidence type="ECO:0000313" key="2">
    <source>
        <dbReference type="Proteomes" id="UP001374535"/>
    </source>
</evidence>
<dbReference type="EMBL" id="CP144700">
    <property type="protein sequence ID" value="WVZ26435.1"/>
    <property type="molecule type" value="Genomic_DNA"/>
</dbReference>
<dbReference type="AlphaFoldDB" id="A0AAQ3PJA6"/>
<proteinExistence type="predicted"/>
<reference evidence="1 2" key="1">
    <citation type="journal article" date="2023" name="Life. Sci Alliance">
        <title>Evolutionary insights into 3D genome organization and epigenetic landscape of Vigna mungo.</title>
        <authorList>
            <person name="Junaid A."/>
            <person name="Singh B."/>
            <person name="Bhatia S."/>
        </authorList>
    </citation>
    <scope>NUCLEOTIDE SEQUENCE [LARGE SCALE GENOMIC DNA]</scope>
    <source>
        <strain evidence="1">Urdbean</strain>
    </source>
</reference>
<protein>
    <submittedName>
        <fullName evidence="1">Uncharacterized protein</fullName>
    </submittedName>
</protein>
<dbReference type="Proteomes" id="UP001374535">
    <property type="component" value="Chromosome 1"/>
</dbReference>
<evidence type="ECO:0000313" key="1">
    <source>
        <dbReference type="EMBL" id="WVZ26435.1"/>
    </source>
</evidence>
<accession>A0AAQ3PJA6</accession>
<sequence>MHMIYLPYSDDIRLVEEALALEEDDVHKRKMKHYLTRKAWPENAISKDFNSLCEDARAKSYILEELSKIAKEKGLNDSTSEASLSEERNAHTLAIGLALVSTPSTTISSVNER</sequence>